<dbReference type="AlphaFoldDB" id="A0AAW1UWN1"/>
<feature type="compositionally biased region" description="Basic and acidic residues" evidence="9">
    <location>
        <begin position="9"/>
        <end position="23"/>
    </location>
</feature>
<keyword evidence="4" id="KW-0969">Cilium</keyword>
<feature type="region of interest" description="Disordered" evidence="9">
    <location>
        <begin position="1"/>
        <end position="23"/>
    </location>
</feature>
<dbReference type="Pfam" id="PF13868">
    <property type="entry name" value="TPH"/>
    <property type="match status" value="1"/>
</dbReference>
<feature type="coiled-coil region" evidence="8">
    <location>
        <begin position="186"/>
        <end position="293"/>
    </location>
</feature>
<protein>
    <recommendedName>
        <fullName evidence="7">Cilia- and flagella-associated protein 45</fullName>
    </recommendedName>
</protein>
<evidence type="ECO:0000256" key="5">
    <source>
        <dbReference type="ARBA" id="ARBA00023273"/>
    </source>
</evidence>
<reference evidence="11 12" key="1">
    <citation type="submission" date="2023-03" db="EMBL/GenBank/DDBJ databases">
        <title>Genome insight into feeding habits of ladybird beetles.</title>
        <authorList>
            <person name="Li H.-S."/>
            <person name="Huang Y.-H."/>
            <person name="Pang H."/>
        </authorList>
    </citation>
    <scope>NUCLEOTIDE SEQUENCE [LARGE SCALE GENOMIC DNA]</scope>
    <source>
        <strain evidence="11">SYSU_2023b</strain>
        <tissue evidence="11">Whole body</tissue>
    </source>
</reference>
<dbReference type="Proteomes" id="UP001431783">
    <property type="component" value="Unassembled WGS sequence"/>
</dbReference>
<evidence type="ECO:0000256" key="2">
    <source>
        <dbReference type="ARBA" id="ARBA00022846"/>
    </source>
</evidence>
<dbReference type="PANTHER" id="PTHR15504:SF0">
    <property type="entry name" value="CILIA- AND FLAGELLA-ASSOCIATED PROTEIN 45"/>
    <property type="match status" value="1"/>
</dbReference>
<keyword evidence="2" id="KW-0282">Flagellum</keyword>
<comment type="subcellular location">
    <subcellularLocation>
        <location evidence="1">Cell projection</location>
        <location evidence="1">Cilium</location>
        <location evidence="1">Flagellum</location>
    </subcellularLocation>
</comment>
<feature type="coiled-coil region" evidence="8">
    <location>
        <begin position="318"/>
        <end position="354"/>
    </location>
</feature>
<comment type="caution">
    <text evidence="11">The sequence shown here is derived from an EMBL/GenBank/DDBJ whole genome shotgun (WGS) entry which is preliminary data.</text>
</comment>
<evidence type="ECO:0000313" key="12">
    <source>
        <dbReference type="Proteomes" id="UP001431783"/>
    </source>
</evidence>
<dbReference type="GO" id="GO:0031514">
    <property type="term" value="C:motile cilium"/>
    <property type="evidence" value="ECO:0007669"/>
    <property type="project" value="UniProtKB-SubCell"/>
</dbReference>
<organism evidence="11 12">
    <name type="scientific">Henosepilachna vigintioctopunctata</name>
    <dbReference type="NCBI Taxonomy" id="420089"/>
    <lineage>
        <taxon>Eukaryota</taxon>
        <taxon>Metazoa</taxon>
        <taxon>Ecdysozoa</taxon>
        <taxon>Arthropoda</taxon>
        <taxon>Hexapoda</taxon>
        <taxon>Insecta</taxon>
        <taxon>Pterygota</taxon>
        <taxon>Neoptera</taxon>
        <taxon>Endopterygota</taxon>
        <taxon>Coleoptera</taxon>
        <taxon>Polyphaga</taxon>
        <taxon>Cucujiformia</taxon>
        <taxon>Coccinelloidea</taxon>
        <taxon>Coccinellidae</taxon>
        <taxon>Epilachninae</taxon>
        <taxon>Epilachnini</taxon>
        <taxon>Henosepilachna</taxon>
    </lineage>
</organism>
<evidence type="ECO:0000256" key="4">
    <source>
        <dbReference type="ARBA" id="ARBA00023069"/>
    </source>
</evidence>
<feature type="domain" description="Trichohyalin-plectin-homology" evidence="10">
    <location>
        <begin position="156"/>
        <end position="504"/>
    </location>
</feature>
<name>A0AAW1UWN1_9CUCU</name>
<evidence type="ECO:0000256" key="3">
    <source>
        <dbReference type="ARBA" id="ARBA00023054"/>
    </source>
</evidence>
<accession>A0AAW1UWN1</accession>
<evidence type="ECO:0000259" key="10">
    <source>
        <dbReference type="Pfam" id="PF13868"/>
    </source>
</evidence>
<dbReference type="InterPro" id="IPR033253">
    <property type="entry name" value="CFAP45"/>
</dbReference>
<keyword evidence="12" id="KW-1185">Reference proteome</keyword>
<evidence type="ECO:0000313" key="11">
    <source>
        <dbReference type="EMBL" id="KAK9883994.1"/>
    </source>
</evidence>
<dbReference type="EMBL" id="JARQZJ010000092">
    <property type="protein sequence ID" value="KAK9883994.1"/>
    <property type="molecule type" value="Genomic_DNA"/>
</dbReference>
<gene>
    <name evidence="11" type="ORF">WA026_004929</name>
</gene>
<dbReference type="InterPro" id="IPR043597">
    <property type="entry name" value="TPH_dom"/>
</dbReference>
<keyword evidence="5" id="KW-0966">Cell projection</keyword>
<dbReference type="PANTHER" id="PTHR15504">
    <property type="entry name" value="NASOPHARYNGEAL EPITHELIUM SPECIFIC PROTEIN 1"/>
    <property type="match status" value="1"/>
</dbReference>
<evidence type="ECO:0000256" key="9">
    <source>
        <dbReference type="SAM" id="MobiDB-lite"/>
    </source>
</evidence>
<proteinExistence type="inferred from homology"/>
<evidence type="ECO:0000256" key="8">
    <source>
        <dbReference type="SAM" id="Coils"/>
    </source>
</evidence>
<evidence type="ECO:0000256" key="6">
    <source>
        <dbReference type="ARBA" id="ARBA00034116"/>
    </source>
</evidence>
<evidence type="ECO:0000256" key="7">
    <source>
        <dbReference type="ARBA" id="ARBA00034142"/>
    </source>
</evidence>
<comment type="similarity">
    <text evidence="6">Belongs to the CFAP45 family.</text>
</comment>
<sequence>MKICGNCPSDRKPKLKIPGDHNPKDCGHRLKTRLIHQKSKHATESKEFVTVHHNDQVRNLIVPERNPTDLAGIWPKSEFNRLQNLSRVITREEKMAMIEEMEKAKQAEQRASEIRKETLAKAQIRQTPKLGSKLSNIENDVKLKSEYLLQRSHELMNEQDDRVKAANCTILATKCRAIRNAQIKEKELIQKQLQEESRRLDLMMEQARQKALDDEEKKFALEEQKSKRYGNEIKQQIRDNEVEKLLEAEKVEEESKMLNRAFIAMRKEEAEKLKQYKENQKRVREELHQANLDLERYKLVQKEEERIADLRIQEFMKRKAEREEAREAELAVIKAAKEKEIARLRAQQQKAQDRQALMDEMQAIRIQEEVERAWREKEKQAAIDKANSIKALHEARIKQIEDIRTAQAISIARDKADFLKVAKVQQEVFEKEQEKRNQRYGVNFQHRKDILKQINEKERERINQMKEKFEDGKAFRIEQEIHDDEISHYIKMKVDKLRQESLPESYINDIERQLNITGTK</sequence>
<evidence type="ECO:0000256" key="1">
    <source>
        <dbReference type="ARBA" id="ARBA00004230"/>
    </source>
</evidence>
<keyword evidence="3 8" id="KW-0175">Coiled coil</keyword>